<keyword evidence="4" id="KW-0067">ATP-binding</keyword>
<evidence type="ECO:0000256" key="2">
    <source>
        <dbReference type="ARBA" id="ARBA00022695"/>
    </source>
</evidence>
<evidence type="ECO:0000256" key="4">
    <source>
        <dbReference type="ARBA" id="ARBA00022840"/>
    </source>
</evidence>
<evidence type="ECO:0000256" key="8">
    <source>
        <dbReference type="SAM" id="MobiDB-lite"/>
    </source>
</evidence>
<dbReference type="HOGENOM" id="CLU_789021_0_0_5"/>
<dbReference type="GO" id="GO:0005524">
    <property type="term" value="F:ATP binding"/>
    <property type="evidence" value="ECO:0007669"/>
    <property type="project" value="UniProtKB-KW"/>
</dbReference>
<dbReference type="PANTHER" id="PTHR39560:SF1">
    <property type="entry name" value="PROTEIN ADENYLYLTRANSFERASE FIC-RELATED"/>
    <property type="match status" value="1"/>
</dbReference>
<comment type="catalytic activity">
    <reaction evidence="6">
        <text>L-threonyl-[protein] + ATP = 3-O-(5'-adenylyl)-L-threonyl-[protein] + diphosphate</text>
        <dbReference type="Rhea" id="RHEA:54292"/>
        <dbReference type="Rhea" id="RHEA-COMP:11060"/>
        <dbReference type="Rhea" id="RHEA-COMP:13847"/>
        <dbReference type="ChEBI" id="CHEBI:30013"/>
        <dbReference type="ChEBI" id="CHEBI:30616"/>
        <dbReference type="ChEBI" id="CHEBI:33019"/>
        <dbReference type="ChEBI" id="CHEBI:138113"/>
        <dbReference type="EC" id="2.7.7.108"/>
    </reaction>
</comment>
<dbReference type="Pfam" id="PF17841">
    <property type="entry name" value="Bep_C_terminal"/>
    <property type="match status" value="1"/>
</dbReference>
<dbReference type="KEGG" id="avi:Avi_9577"/>
<feature type="region of interest" description="Disordered" evidence="8">
    <location>
        <begin position="325"/>
        <end position="351"/>
    </location>
</feature>
<dbReference type="Proteomes" id="UP000001596">
    <property type="component" value="Plasmid pAtS4b"/>
</dbReference>
<reference evidence="10 11" key="1">
    <citation type="journal article" date="2009" name="J. Bacteriol.">
        <title>Genome sequences of three Agrobacterium biovars help elucidate the evolution of multichromosome genomes in bacteria.</title>
        <authorList>
            <person name="Slater S.C."/>
            <person name="Goldman B.S."/>
            <person name="Goodner B."/>
            <person name="Setubal J.C."/>
            <person name="Farrand S.K."/>
            <person name="Nester E.W."/>
            <person name="Burr T.J."/>
            <person name="Banta L."/>
            <person name="Dickerman A.W."/>
            <person name="Paulsen I."/>
            <person name="Otten L."/>
            <person name="Suen G."/>
            <person name="Welch R."/>
            <person name="Almeida N.F."/>
            <person name="Arnold F."/>
            <person name="Burton O.T."/>
            <person name="Du Z."/>
            <person name="Ewing A."/>
            <person name="Godsy E."/>
            <person name="Heisel S."/>
            <person name="Houmiel K.L."/>
            <person name="Jhaveri J."/>
            <person name="Lu J."/>
            <person name="Miller N.M."/>
            <person name="Norton S."/>
            <person name="Chen Q."/>
            <person name="Phoolcharoen W."/>
            <person name="Ohlin V."/>
            <person name="Ondrusek D."/>
            <person name="Pride N."/>
            <person name="Stricklin S.L."/>
            <person name="Sun J."/>
            <person name="Wheeler C."/>
            <person name="Wilson L."/>
            <person name="Zhu H."/>
            <person name="Wood D.W."/>
        </authorList>
    </citation>
    <scope>NUCLEOTIDE SEQUENCE [LARGE SCALE GENOMIC DNA]</scope>
    <source>
        <strain evidence="11">S4 / ATCC BAA-846</strain>
        <plasmid evidence="10 11">pAtS4b</plasmid>
    </source>
</reference>
<keyword evidence="11" id="KW-1185">Reference proteome</keyword>
<accession>B9K362</accession>
<feature type="domain" description="Fido" evidence="9">
    <location>
        <begin position="1"/>
        <end position="80"/>
    </location>
</feature>
<geneLocation type="plasmid" evidence="10 11">
    <name>pAtS4b</name>
</geneLocation>
<dbReference type="GO" id="GO:0051302">
    <property type="term" value="P:regulation of cell division"/>
    <property type="evidence" value="ECO:0007669"/>
    <property type="project" value="TreeGrafter"/>
</dbReference>
<dbReference type="InterPro" id="IPR036597">
    <property type="entry name" value="Fido-like_dom_sf"/>
</dbReference>
<dbReference type="Gene3D" id="1.10.3290.10">
    <property type="entry name" value="Fido-like domain"/>
    <property type="match status" value="1"/>
</dbReference>
<evidence type="ECO:0000313" key="10">
    <source>
        <dbReference type="EMBL" id="ACM39310.1"/>
    </source>
</evidence>
<protein>
    <recommendedName>
        <fullName evidence="5">protein adenylyltransferase</fullName>
        <ecNumber evidence="5">2.7.7.108</ecNumber>
    </recommendedName>
</protein>
<evidence type="ECO:0000259" key="9">
    <source>
        <dbReference type="PROSITE" id="PS51459"/>
    </source>
</evidence>
<keyword evidence="3" id="KW-0547">Nucleotide-binding</keyword>
<dbReference type="EMBL" id="CP000635">
    <property type="protein sequence ID" value="ACM39310.1"/>
    <property type="molecule type" value="Genomic_DNA"/>
</dbReference>
<proteinExistence type="predicted"/>
<keyword evidence="2" id="KW-0548">Nucleotidyltransferase</keyword>
<dbReference type="InterPro" id="IPR041533">
    <property type="entry name" value="Bep_BID"/>
</dbReference>
<dbReference type="PROSITE" id="PS51459">
    <property type="entry name" value="FIDO"/>
    <property type="match status" value="1"/>
</dbReference>
<organism evidence="10 11">
    <name type="scientific">Allorhizobium ampelinum (strain ATCC BAA-846 / DSM 112012 / S4)</name>
    <name type="common">Agrobacterium vitis (strain S4)</name>
    <dbReference type="NCBI Taxonomy" id="311402"/>
    <lineage>
        <taxon>Bacteria</taxon>
        <taxon>Pseudomonadati</taxon>
        <taxon>Pseudomonadota</taxon>
        <taxon>Alphaproteobacteria</taxon>
        <taxon>Hyphomicrobiales</taxon>
        <taxon>Rhizobiaceae</taxon>
        <taxon>Rhizobium/Agrobacterium group</taxon>
        <taxon>Allorhizobium</taxon>
        <taxon>Allorhizobium ampelinum</taxon>
    </lineage>
</organism>
<dbReference type="EC" id="2.7.7.108" evidence="5"/>
<dbReference type="PANTHER" id="PTHR39560">
    <property type="entry name" value="PROTEIN ADENYLYLTRANSFERASE FIC-RELATED"/>
    <property type="match status" value="1"/>
</dbReference>
<feature type="compositionally biased region" description="Polar residues" evidence="8">
    <location>
        <begin position="326"/>
        <end position="344"/>
    </location>
</feature>
<dbReference type="AlphaFoldDB" id="B9K362"/>
<evidence type="ECO:0000313" key="11">
    <source>
        <dbReference type="Proteomes" id="UP000001596"/>
    </source>
</evidence>
<dbReference type="GO" id="GO:0070733">
    <property type="term" value="F:AMPylase activity"/>
    <property type="evidence" value="ECO:0007669"/>
    <property type="project" value="UniProtKB-EC"/>
</dbReference>
<evidence type="ECO:0000256" key="7">
    <source>
        <dbReference type="ARBA" id="ARBA00048696"/>
    </source>
</evidence>
<dbReference type="SUPFAM" id="SSF140931">
    <property type="entry name" value="Fic-like"/>
    <property type="match status" value="1"/>
</dbReference>
<keyword evidence="1" id="KW-0808">Transferase</keyword>
<evidence type="ECO:0000256" key="6">
    <source>
        <dbReference type="ARBA" id="ARBA00047939"/>
    </source>
</evidence>
<name>B9K362_ALLAM</name>
<evidence type="ECO:0000256" key="5">
    <source>
        <dbReference type="ARBA" id="ARBA00034531"/>
    </source>
</evidence>
<evidence type="ECO:0000256" key="1">
    <source>
        <dbReference type="ARBA" id="ARBA00022679"/>
    </source>
</evidence>
<gene>
    <name evidence="10" type="ordered locus">Avi_9577</name>
</gene>
<comment type="catalytic activity">
    <reaction evidence="7">
        <text>L-tyrosyl-[protein] + ATP = O-(5'-adenylyl)-L-tyrosyl-[protein] + diphosphate</text>
        <dbReference type="Rhea" id="RHEA:54288"/>
        <dbReference type="Rhea" id="RHEA-COMP:10136"/>
        <dbReference type="Rhea" id="RHEA-COMP:13846"/>
        <dbReference type="ChEBI" id="CHEBI:30616"/>
        <dbReference type="ChEBI" id="CHEBI:33019"/>
        <dbReference type="ChEBI" id="CHEBI:46858"/>
        <dbReference type="ChEBI" id="CHEBI:83624"/>
        <dbReference type="EC" id="2.7.7.108"/>
    </reaction>
</comment>
<evidence type="ECO:0000256" key="3">
    <source>
        <dbReference type="ARBA" id="ARBA00022741"/>
    </source>
</evidence>
<sequence>MAADKNTMRARPGEVMGYLAYAHPFLDGNGRTIMTLRAELCRRAGIHIDWSQTNKFDYLNALTKELDTPGKGHLDAYLKPFLRIEALDQAQSANMLRDLPGLRPSAVPQQGPVIVPKRDLDPTATKADIERALAANDAFVDSDRKLEQMAASVYKDPVPLIKDIREAALTGSIGDQSVVKRIDLDPDSYGPYKGAGGIFSSQQERKDYRNATAARSGLKAGAEHLISTAHGIRQALANEKQQLAERDKIEIRLPDPVMMNAIEKSQPLSDAQAAEIDKAIRSFEHRFGDDVGKVRTALNLAPLAEKHGLDTEQLTMARQVLKTLDKGQSQAREQAQVIKQSQGQARGGPTR</sequence>
<dbReference type="InterPro" id="IPR003812">
    <property type="entry name" value="Fido"/>
</dbReference>
<keyword evidence="10" id="KW-0614">Plasmid</keyword>